<dbReference type="STRING" id="1524254.PHACT_05325"/>
<keyword evidence="3" id="KW-1185">Reference proteome</keyword>
<accession>A0A1E8CJH2</accession>
<comment type="caution">
    <text evidence="2">The sequence shown here is derived from an EMBL/GenBank/DDBJ whole genome shotgun (WGS) entry which is preliminary data.</text>
</comment>
<dbReference type="Proteomes" id="UP000175669">
    <property type="component" value="Unassembled WGS sequence"/>
</dbReference>
<proteinExistence type="predicted"/>
<organism evidence="2 3">
    <name type="scientific">Pseudohongiella acticola</name>
    <dbReference type="NCBI Taxonomy" id="1524254"/>
    <lineage>
        <taxon>Bacteria</taxon>
        <taxon>Pseudomonadati</taxon>
        <taxon>Pseudomonadota</taxon>
        <taxon>Gammaproteobacteria</taxon>
        <taxon>Pseudomonadales</taxon>
        <taxon>Pseudohongiellaceae</taxon>
        <taxon>Pseudohongiella</taxon>
    </lineage>
</organism>
<dbReference type="EMBL" id="MASR01000001">
    <property type="protein sequence ID" value="OFE12631.1"/>
    <property type="molecule type" value="Genomic_DNA"/>
</dbReference>
<evidence type="ECO:0000313" key="3">
    <source>
        <dbReference type="Proteomes" id="UP000175669"/>
    </source>
</evidence>
<evidence type="ECO:0000256" key="1">
    <source>
        <dbReference type="SAM" id="Phobius"/>
    </source>
</evidence>
<keyword evidence="1" id="KW-1133">Transmembrane helix</keyword>
<gene>
    <name evidence="2" type="ORF">PHACT_05325</name>
</gene>
<feature type="transmembrane region" description="Helical" evidence="1">
    <location>
        <begin position="100"/>
        <end position="121"/>
    </location>
</feature>
<sequence>MAFTVVKIANQVHLRVVPGVGVDGTHIILNGFLKALSAAQEFTDGFQGGCQGRTGLLLQFNKPRQHGDGRLLLVPAQIDIGQITVGIGQIRVSSDGQSVFFHRFVVALEIVIGIGATVMSLRQL</sequence>
<name>A0A1E8CJH2_9GAMM</name>
<keyword evidence="1" id="KW-0472">Membrane</keyword>
<protein>
    <submittedName>
        <fullName evidence="2">Uncharacterized protein</fullName>
    </submittedName>
</protein>
<evidence type="ECO:0000313" key="2">
    <source>
        <dbReference type="EMBL" id="OFE12631.1"/>
    </source>
</evidence>
<keyword evidence="1" id="KW-0812">Transmembrane</keyword>
<dbReference type="AlphaFoldDB" id="A0A1E8CJH2"/>
<reference evidence="3" key="1">
    <citation type="submission" date="2016-07" db="EMBL/GenBank/DDBJ databases">
        <authorList>
            <person name="Florea S."/>
            <person name="Webb J.S."/>
            <person name="Jaromczyk J."/>
            <person name="Schardl C.L."/>
        </authorList>
    </citation>
    <scope>NUCLEOTIDE SEQUENCE [LARGE SCALE GENOMIC DNA]</scope>
    <source>
        <strain evidence="3">KCTC 42131</strain>
    </source>
</reference>